<name>A0A6P4YPR2_BRABE</name>
<dbReference type="Proteomes" id="UP000515135">
    <property type="component" value="Unplaced"/>
</dbReference>
<organism evidence="9 10">
    <name type="scientific">Branchiostoma belcheri</name>
    <name type="common">Amphioxus</name>
    <dbReference type="NCBI Taxonomy" id="7741"/>
    <lineage>
        <taxon>Eukaryota</taxon>
        <taxon>Metazoa</taxon>
        <taxon>Chordata</taxon>
        <taxon>Cephalochordata</taxon>
        <taxon>Leptocardii</taxon>
        <taxon>Amphioxiformes</taxon>
        <taxon>Branchiostomatidae</taxon>
        <taxon>Branchiostoma</taxon>
    </lineage>
</organism>
<evidence type="ECO:0000256" key="1">
    <source>
        <dbReference type="ARBA" id="ARBA00022536"/>
    </source>
</evidence>
<keyword evidence="9" id="KW-1185">Reference proteome</keyword>
<comment type="caution">
    <text evidence="4">Lacks conserved residue(s) required for the propagation of feature annotation.</text>
</comment>
<feature type="domain" description="EGF-like" evidence="7">
    <location>
        <begin position="108"/>
        <end position="139"/>
    </location>
</feature>
<dbReference type="PROSITE" id="PS50026">
    <property type="entry name" value="EGF_3"/>
    <property type="match status" value="1"/>
</dbReference>
<dbReference type="Gene3D" id="2.10.25.10">
    <property type="entry name" value="Laminin"/>
    <property type="match status" value="1"/>
</dbReference>
<dbReference type="SUPFAM" id="SSF57196">
    <property type="entry name" value="EGF/Laminin"/>
    <property type="match status" value="1"/>
</dbReference>
<dbReference type="KEGG" id="bbel:109469576"/>
<evidence type="ECO:0000256" key="4">
    <source>
        <dbReference type="PROSITE-ProRule" id="PRU00076"/>
    </source>
</evidence>
<dbReference type="AlphaFoldDB" id="A0A6P4YPR2"/>
<proteinExistence type="predicted"/>
<feature type="domain" description="Sushi" evidence="8">
    <location>
        <begin position="46"/>
        <end position="109"/>
    </location>
</feature>
<protein>
    <submittedName>
        <fullName evidence="10">Hedgehog-interacting protein-like</fullName>
    </submittedName>
</protein>
<keyword evidence="3 4" id="KW-1015">Disulfide bond</keyword>
<evidence type="ECO:0000256" key="5">
    <source>
        <dbReference type="PROSITE-ProRule" id="PRU00302"/>
    </source>
</evidence>
<dbReference type="PROSITE" id="PS00022">
    <property type="entry name" value="EGF_1"/>
    <property type="match status" value="1"/>
</dbReference>
<feature type="disulfide bond" evidence="5">
    <location>
        <begin position="48"/>
        <end position="91"/>
    </location>
</feature>
<sequence length="148" mass="15942">MARSAELAIFLAALVAFSTTNAAMNKYLSYDDITYDPSLPYFGANNKCKNPAVPKNGRVQCHLTEDTITCVANCKDGYQFESNLESVQYSCVNDVGVWSPADEFPNCVPTCYSGCANGGTCVAPNVCACPPEFTGAQCEQSTYTLRSL</sequence>
<feature type="signal peptide" evidence="6">
    <location>
        <begin position="1"/>
        <end position="22"/>
    </location>
</feature>
<gene>
    <name evidence="10" type="primary">LOC109469576</name>
</gene>
<dbReference type="OrthoDB" id="6433636at2759"/>
<evidence type="ECO:0000259" key="8">
    <source>
        <dbReference type="PROSITE" id="PS50923"/>
    </source>
</evidence>
<dbReference type="GeneID" id="109469576"/>
<evidence type="ECO:0000256" key="3">
    <source>
        <dbReference type="ARBA" id="ARBA00023157"/>
    </source>
</evidence>
<dbReference type="Gene3D" id="2.10.70.10">
    <property type="entry name" value="Complement Module, domain 1"/>
    <property type="match status" value="1"/>
</dbReference>
<dbReference type="RefSeq" id="XP_019623669.1">
    <property type="nucleotide sequence ID" value="XM_019768110.1"/>
</dbReference>
<evidence type="ECO:0000256" key="6">
    <source>
        <dbReference type="SAM" id="SignalP"/>
    </source>
</evidence>
<dbReference type="GO" id="GO:0005576">
    <property type="term" value="C:extracellular region"/>
    <property type="evidence" value="ECO:0007669"/>
    <property type="project" value="TreeGrafter"/>
</dbReference>
<dbReference type="Pfam" id="PF07974">
    <property type="entry name" value="EGF_2"/>
    <property type="match status" value="1"/>
</dbReference>
<keyword evidence="2 6" id="KW-0732">Signal</keyword>
<dbReference type="InterPro" id="IPR000436">
    <property type="entry name" value="Sushi_SCR_CCP_dom"/>
</dbReference>
<evidence type="ECO:0000259" key="7">
    <source>
        <dbReference type="PROSITE" id="PS50026"/>
    </source>
</evidence>
<feature type="disulfide bond" evidence="4">
    <location>
        <begin position="111"/>
        <end position="121"/>
    </location>
</feature>
<dbReference type="PANTHER" id="PTHR14949:SF54">
    <property type="entry name" value="VWFD DOMAIN-CONTAINING PROTEIN"/>
    <property type="match status" value="1"/>
</dbReference>
<feature type="chain" id="PRO_5027789153" evidence="6">
    <location>
        <begin position="23"/>
        <end position="148"/>
    </location>
</feature>
<dbReference type="PANTHER" id="PTHR14949">
    <property type="entry name" value="EGF-LIKE-DOMAIN, MULTIPLE 7, 8"/>
    <property type="match status" value="1"/>
</dbReference>
<keyword evidence="5" id="KW-0768">Sushi</keyword>
<evidence type="ECO:0000313" key="10">
    <source>
        <dbReference type="RefSeq" id="XP_019623669.1"/>
    </source>
</evidence>
<keyword evidence="1 4" id="KW-0245">EGF-like domain</keyword>
<dbReference type="InterPro" id="IPR050969">
    <property type="entry name" value="Dev_Signal_Modulators"/>
</dbReference>
<dbReference type="GO" id="GO:0009986">
    <property type="term" value="C:cell surface"/>
    <property type="evidence" value="ECO:0007669"/>
    <property type="project" value="TreeGrafter"/>
</dbReference>
<dbReference type="PROSITE" id="PS50923">
    <property type="entry name" value="SUSHI"/>
    <property type="match status" value="1"/>
</dbReference>
<evidence type="ECO:0000256" key="2">
    <source>
        <dbReference type="ARBA" id="ARBA00022729"/>
    </source>
</evidence>
<feature type="disulfide bond" evidence="4">
    <location>
        <begin position="129"/>
        <end position="138"/>
    </location>
</feature>
<reference evidence="10" key="1">
    <citation type="submission" date="2025-08" db="UniProtKB">
        <authorList>
            <consortium name="RefSeq"/>
        </authorList>
    </citation>
    <scope>IDENTIFICATION</scope>
    <source>
        <tissue evidence="10">Gonad</tissue>
    </source>
</reference>
<dbReference type="GO" id="GO:0005102">
    <property type="term" value="F:signaling receptor binding"/>
    <property type="evidence" value="ECO:0007669"/>
    <property type="project" value="TreeGrafter"/>
</dbReference>
<evidence type="ECO:0000313" key="9">
    <source>
        <dbReference type="Proteomes" id="UP000515135"/>
    </source>
</evidence>
<accession>A0A6P4YPR2</accession>
<dbReference type="InterPro" id="IPR013111">
    <property type="entry name" value="EGF_extracell"/>
</dbReference>
<dbReference type="InterPro" id="IPR000742">
    <property type="entry name" value="EGF"/>
</dbReference>